<proteinExistence type="predicted"/>
<feature type="chain" id="PRO_5017301559" description="Type IX secretion system protein PorQ" evidence="1">
    <location>
        <begin position="19"/>
        <end position="313"/>
    </location>
</feature>
<organism evidence="2 3">
    <name type="scientific">Candidatus Thermochlorobacter aerophilus</name>
    <dbReference type="NCBI Taxonomy" id="1868324"/>
    <lineage>
        <taxon>Bacteria</taxon>
        <taxon>Pseudomonadati</taxon>
        <taxon>Chlorobiota</taxon>
        <taxon>Chlorobiia</taxon>
        <taxon>Chlorobiales</taxon>
        <taxon>Candidatus Thermochlorobacteriaceae</taxon>
        <taxon>Candidatus Thermochlorobacter</taxon>
    </lineage>
</organism>
<dbReference type="NCBIfam" id="NF033709">
    <property type="entry name" value="PorV_fam"/>
    <property type="match status" value="1"/>
</dbReference>
<keyword evidence="1" id="KW-0732">Signal</keyword>
<dbReference type="Gene3D" id="2.40.160.60">
    <property type="entry name" value="Outer membrane protein transport protein (OMPP1/FadL/TodX)"/>
    <property type="match status" value="1"/>
</dbReference>
<protein>
    <recommendedName>
        <fullName evidence="4">Type IX secretion system protein PorQ</fullName>
    </recommendedName>
</protein>
<dbReference type="Proteomes" id="UP000266389">
    <property type="component" value="Unassembled WGS sequence"/>
</dbReference>
<feature type="signal peptide" evidence="1">
    <location>
        <begin position="1"/>
        <end position="18"/>
    </location>
</feature>
<gene>
    <name evidence="2" type="ORF">D0433_11840</name>
</gene>
<reference evidence="2 3" key="1">
    <citation type="journal article" date="2011" name="ISME J.">
        <title>Community ecology of hot spring cyanobacterial mats: predominant populations and their functional potential.</title>
        <authorList>
            <person name="Klatt C.G."/>
            <person name="Wood J.M."/>
            <person name="Rusch D.B."/>
            <person name="Bateson M.M."/>
            <person name="Hamamura N."/>
            <person name="Heidelberg J.F."/>
            <person name="Grossman A.R."/>
            <person name="Bhaya D."/>
            <person name="Cohan F.M."/>
            <person name="Kuhl M."/>
            <person name="Bryant D.A."/>
            <person name="Ward D.M."/>
        </authorList>
    </citation>
    <scope>NUCLEOTIDE SEQUENCE [LARGE SCALE GENOMIC DNA]</scope>
    <source>
        <strain evidence="2">OS</strain>
    </source>
</reference>
<accession>A0A395LXR4</accession>
<name>A0A395LXR4_9BACT</name>
<comment type="caution">
    <text evidence="2">The sequence shown here is derived from an EMBL/GenBank/DDBJ whole genome shotgun (WGS) entry which is preliminary data.</text>
</comment>
<evidence type="ECO:0000313" key="2">
    <source>
        <dbReference type="EMBL" id="RFM23349.1"/>
    </source>
</evidence>
<dbReference type="EMBL" id="PHFL01000067">
    <property type="protein sequence ID" value="RFM23349.1"/>
    <property type="molecule type" value="Genomic_DNA"/>
</dbReference>
<evidence type="ECO:0000313" key="3">
    <source>
        <dbReference type="Proteomes" id="UP000266389"/>
    </source>
</evidence>
<evidence type="ECO:0000256" key="1">
    <source>
        <dbReference type="SAM" id="SignalP"/>
    </source>
</evidence>
<dbReference type="PROSITE" id="PS51257">
    <property type="entry name" value="PROKAR_LIPOPROTEIN"/>
    <property type="match status" value="1"/>
</dbReference>
<evidence type="ECO:0008006" key="4">
    <source>
        <dbReference type="Google" id="ProtNLM"/>
    </source>
</evidence>
<sequence>MRFLLTLYLALSASFACAQTSVYEFLRLDRSARIAALGGNSASLAGDINSFFQNPAVLDSATHKQASFSFQKHLLDINSGFLAYGRQLENLGDFGAGITFVNYGRFDETDEVGNTLGTFSANDVALHLAYSRALQQFGFGTLRGGLGVKFIFSAIQNFRSTALALDAGLLLSIPSEELHIGFAIINFGSQLSTFDGASEPLPVDVRFSISKKPEGLPLELTLGFIRLADASEQFFLRFRNFTIGGEFTLTDALKLRFGYSNLQRQDLSLTGTLGLAGFSVGLGVAIERFKFDYAFSSLGVMGGLHQLTLITSL</sequence>
<dbReference type="NCBIfam" id="NF033711">
    <property type="entry name" value="T9SS_PorQ"/>
    <property type="match status" value="1"/>
</dbReference>
<dbReference type="AlphaFoldDB" id="A0A395LXR4"/>